<accession>A0ABD2ZKT6</accession>
<dbReference type="Proteomes" id="UP001630127">
    <property type="component" value="Unassembled WGS sequence"/>
</dbReference>
<reference evidence="1 2" key="1">
    <citation type="submission" date="2024-11" db="EMBL/GenBank/DDBJ databases">
        <title>A near-complete genome assembly of Cinchona calisaya.</title>
        <authorList>
            <person name="Lian D.C."/>
            <person name="Zhao X.W."/>
            <person name="Wei L."/>
        </authorList>
    </citation>
    <scope>NUCLEOTIDE SEQUENCE [LARGE SCALE GENOMIC DNA]</scope>
    <source>
        <tissue evidence="1">Nenye</tissue>
    </source>
</reference>
<protein>
    <submittedName>
        <fullName evidence="1">Uncharacterized protein</fullName>
    </submittedName>
</protein>
<name>A0ABD2ZKT6_9GENT</name>
<proteinExistence type="predicted"/>
<keyword evidence="2" id="KW-1185">Reference proteome</keyword>
<evidence type="ECO:0000313" key="1">
    <source>
        <dbReference type="EMBL" id="KAL3518950.1"/>
    </source>
</evidence>
<dbReference type="EMBL" id="JBJUIK010000009">
    <property type="protein sequence ID" value="KAL3518950.1"/>
    <property type="molecule type" value="Genomic_DNA"/>
</dbReference>
<sequence>MVMETMAAISIAFHCSDWRLDWQSRPRLWLLQGAVAVVGVEVLDGGNCFFNTDHRFLGPCYFSPTIFEGFQI</sequence>
<gene>
    <name evidence="1" type="ORF">ACH5RR_021539</name>
</gene>
<organism evidence="1 2">
    <name type="scientific">Cinchona calisaya</name>
    <dbReference type="NCBI Taxonomy" id="153742"/>
    <lineage>
        <taxon>Eukaryota</taxon>
        <taxon>Viridiplantae</taxon>
        <taxon>Streptophyta</taxon>
        <taxon>Embryophyta</taxon>
        <taxon>Tracheophyta</taxon>
        <taxon>Spermatophyta</taxon>
        <taxon>Magnoliopsida</taxon>
        <taxon>eudicotyledons</taxon>
        <taxon>Gunneridae</taxon>
        <taxon>Pentapetalae</taxon>
        <taxon>asterids</taxon>
        <taxon>lamiids</taxon>
        <taxon>Gentianales</taxon>
        <taxon>Rubiaceae</taxon>
        <taxon>Cinchonoideae</taxon>
        <taxon>Cinchoneae</taxon>
        <taxon>Cinchona</taxon>
    </lineage>
</organism>
<dbReference type="AlphaFoldDB" id="A0ABD2ZKT6"/>
<evidence type="ECO:0000313" key="2">
    <source>
        <dbReference type="Proteomes" id="UP001630127"/>
    </source>
</evidence>
<comment type="caution">
    <text evidence="1">The sequence shown here is derived from an EMBL/GenBank/DDBJ whole genome shotgun (WGS) entry which is preliminary data.</text>
</comment>